<evidence type="ECO:0000256" key="1">
    <source>
        <dbReference type="SAM" id="MobiDB-lite"/>
    </source>
</evidence>
<evidence type="ECO:0000259" key="2">
    <source>
        <dbReference type="Pfam" id="PF25531"/>
    </source>
</evidence>
<dbReference type="InterPro" id="IPR035445">
    <property type="entry name" value="GYF-like_dom_sf"/>
</dbReference>
<dbReference type="SUPFAM" id="SSF55277">
    <property type="entry name" value="GYF domain"/>
    <property type="match status" value="1"/>
</dbReference>
<dbReference type="GO" id="GO:0032259">
    <property type="term" value="P:methylation"/>
    <property type="evidence" value="ECO:0007669"/>
    <property type="project" value="UniProtKB-KW"/>
</dbReference>
<name>A0ABD1TQQ6_9LAMI</name>
<feature type="compositionally biased region" description="Polar residues" evidence="1">
    <location>
        <begin position="18"/>
        <end position="33"/>
    </location>
</feature>
<feature type="domain" description="ATXR3 GYF" evidence="2">
    <location>
        <begin position="62"/>
        <end position="109"/>
    </location>
</feature>
<dbReference type="EMBL" id="JBFOLJ010000008">
    <property type="protein sequence ID" value="KAL2515036.1"/>
    <property type="molecule type" value="Genomic_DNA"/>
</dbReference>
<dbReference type="InterPro" id="IPR057851">
    <property type="entry name" value="ATXR3_GYF"/>
</dbReference>
<dbReference type="GO" id="GO:0008168">
    <property type="term" value="F:methyltransferase activity"/>
    <property type="evidence" value="ECO:0007669"/>
    <property type="project" value="UniProtKB-KW"/>
</dbReference>
<reference evidence="4" key="1">
    <citation type="submission" date="2024-07" db="EMBL/GenBank/DDBJ databases">
        <title>Two chromosome-level genome assemblies of Korean endemic species Abeliophyllum distichum and Forsythia ovata (Oleaceae).</title>
        <authorList>
            <person name="Jang H."/>
        </authorList>
    </citation>
    <scope>NUCLEOTIDE SEQUENCE [LARGE SCALE GENOMIC DNA]</scope>
</reference>
<evidence type="ECO:0000313" key="3">
    <source>
        <dbReference type="EMBL" id="KAL2515036.1"/>
    </source>
</evidence>
<keyword evidence="3" id="KW-0808">Transferase</keyword>
<sequence>MSDSGRGRIDKAGAEQNMIRSKNTQHGGQRISSTEELTSMEEDMDFCNTPPHVSVIADTATGKWYYLDHFNVERGPSKLSDLKTLVEEGYLVFDHLIKHFDSDRWVTLENAISPLDNHIGQPLLQHG</sequence>
<proteinExistence type="predicted"/>
<dbReference type="AlphaFoldDB" id="A0ABD1TQQ6"/>
<dbReference type="Pfam" id="PF25531">
    <property type="entry name" value="GYF_ATXR3"/>
    <property type="match status" value="1"/>
</dbReference>
<feature type="region of interest" description="Disordered" evidence="1">
    <location>
        <begin position="1"/>
        <end position="33"/>
    </location>
</feature>
<dbReference type="PANTHER" id="PTHR46655:SF1">
    <property type="entry name" value="HISTONE-LYSINE N-METHYLTRANSFERASE ATXR3"/>
    <property type="match status" value="1"/>
</dbReference>
<dbReference type="PANTHER" id="PTHR46655">
    <property type="entry name" value="HISTONE-LYSINE N-METHYLTRANSFERASE ATXR3"/>
    <property type="match status" value="1"/>
</dbReference>
<keyword evidence="4" id="KW-1185">Reference proteome</keyword>
<feature type="compositionally biased region" description="Basic and acidic residues" evidence="1">
    <location>
        <begin position="1"/>
        <end position="13"/>
    </location>
</feature>
<accession>A0ABD1TQQ6</accession>
<protein>
    <submittedName>
        <fullName evidence="3">Histone H3 (Lys4) methyltransferase complex</fullName>
    </submittedName>
</protein>
<gene>
    <name evidence="3" type="ORF">Fot_29007</name>
</gene>
<comment type="caution">
    <text evidence="3">The sequence shown here is derived from an EMBL/GenBank/DDBJ whole genome shotgun (WGS) entry which is preliminary data.</text>
</comment>
<organism evidence="3 4">
    <name type="scientific">Forsythia ovata</name>
    <dbReference type="NCBI Taxonomy" id="205694"/>
    <lineage>
        <taxon>Eukaryota</taxon>
        <taxon>Viridiplantae</taxon>
        <taxon>Streptophyta</taxon>
        <taxon>Embryophyta</taxon>
        <taxon>Tracheophyta</taxon>
        <taxon>Spermatophyta</taxon>
        <taxon>Magnoliopsida</taxon>
        <taxon>eudicotyledons</taxon>
        <taxon>Gunneridae</taxon>
        <taxon>Pentapetalae</taxon>
        <taxon>asterids</taxon>
        <taxon>lamiids</taxon>
        <taxon>Lamiales</taxon>
        <taxon>Oleaceae</taxon>
        <taxon>Forsythieae</taxon>
        <taxon>Forsythia</taxon>
    </lineage>
</organism>
<keyword evidence="3" id="KW-0489">Methyltransferase</keyword>
<dbReference type="Proteomes" id="UP001604277">
    <property type="component" value="Unassembled WGS sequence"/>
</dbReference>
<dbReference type="Gene3D" id="3.30.1490.40">
    <property type="match status" value="1"/>
</dbReference>
<evidence type="ECO:0000313" key="4">
    <source>
        <dbReference type="Proteomes" id="UP001604277"/>
    </source>
</evidence>